<protein>
    <submittedName>
        <fullName evidence="3">Cbb3-type cytochrome c oxidase subunit 3</fullName>
    </submittedName>
</protein>
<feature type="compositionally biased region" description="Basic and acidic residues" evidence="1">
    <location>
        <begin position="55"/>
        <end position="66"/>
    </location>
</feature>
<keyword evidence="2" id="KW-0472">Membrane</keyword>
<dbReference type="Pfam" id="PF05545">
    <property type="entry name" value="FixQ"/>
    <property type="match status" value="1"/>
</dbReference>
<keyword evidence="2" id="KW-1133">Transmembrane helix</keyword>
<dbReference type="EMBL" id="CP109965">
    <property type="protein sequence ID" value="WAJ69041.1"/>
    <property type="molecule type" value="Genomic_DNA"/>
</dbReference>
<organism evidence="3 4">
    <name type="scientific">Catenovulum adriaticum</name>
    <dbReference type="NCBI Taxonomy" id="2984846"/>
    <lineage>
        <taxon>Bacteria</taxon>
        <taxon>Pseudomonadati</taxon>
        <taxon>Pseudomonadota</taxon>
        <taxon>Gammaproteobacteria</taxon>
        <taxon>Alteromonadales</taxon>
        <taxon>Alteromonadaceae</taxon>
        <taxon>Catenovulum</taxon>
    </lineage>
</organism>
<feature type="transmembrane region" description="Helical" evidence="2">
    <location>
        <begin position="6"/>
        <end position="26"/>
    </location>
</feature>
<gene>
    <name evidence="3" type="ORF">OLW01_07500</name>
</gene>
<feature type="region of interest" description="Disordered" evidence="1">
    <location>
        <begin position="45"/>
        <end position="66"/>
    </location>
</feature>
<evidence type="ECO:0000256" key="2">
    <source>
        <dbReference type="SAM" id="Phobius"/>
    </source>
</evidence>
<evidence type="ECO:0000313" key="3">
    <source>
        <dbReference type="EMBL" id="WAJ69041.1"/>
    </source>
</evidence>
<evidence type="ECO:0000256" key="1">
    <source>
        <dbReference type="SAM" id="MobiDB-lite"/>
    </source>
</evidence>
<dbReference type="Proteomes" id="UP001163726">
    <property type="component" value="Chromosome"/>
</dbReference>
<sequence length="66" mass="7681">MDYGTYRGIYTIIMMLVFAGIVWWAYSKHSKKKFDNAAQSILDDEDVKAQKSSKTKQDQQDLEDKT</sequence>
<dbReference type="RefSeq" id="WP_268073178.1">
    <property type="nucleotide sequence ID" value="NZ_CP109965.1"/>
</dbReference>
<reference evidence="3" key="1">
    <citation type="submission" date="2022-10" db="EMBL/GenBank/DDBJ databases">
        <title>Catenovulum adriacola sp. nov. isolated in the Harbour of Susak.</title>
        <authorList>
            <person name="Schoch T."/>
            <person name="Reich S.J."/>
            <person name="Stoeferle S."/>
            <person name="Flaiz M."/>
            <person name="Kazda M."/>
            <person name="Riedel C.U."/>
            <person name="Duerre P."/>
        </authorList>
    </citation>
    <scope>NUCLEOTIDE SEQUENCE</scope>
    <source>
        <strain evidence="3">TS8</strain>
    </source>
</reference>
<proteinExistence type="predicted"/>
<keyword evidence="4" id="KW-1185">Reference proteome</keyword>
<name>A0ABY7AL50_9ALTE</name>
<dbReference type="CDD" id="cd01324">
    <property type="entry name" value="cbb3_Oxidase_CcoQ"/>
    <property type="match status" value="1"/>
</dbReference>
<dbReference type="InterPro" id="IPR008621">
    <property type="entry name" value="Cbb3-typ_cyt_oxidase_comp"/>
</dbReference>
<evidence type="ECO:0000313" key="4">
    <source>
        <dbReference type="Proteomes" id="UP001163726"/>
    </source>
</evidence>
<accession>A0ABY7AL50</accession>
<keyword evidence="2" id="KW-0812">Transmembrane</keyword>